<proteinExistence type="predicted"/>
<organism evidence="1 2">
    <name type="scientific">Ectobacillus funiculus</name>
    <dbReference type="NCBI Taxonomy" id="137993"/>
    <lineage>
        <taxon>Bacteria</taxon>
        <taxon>Bacillati</taxon>
        <taxon>Bacillota</taxon>
        <taxon>Bacilli</taxon>
        <taxon>Bacillales</taxon>
        <taxon>Bacillaceae</taxon>
        <taxon>Ectobacillus</taxon>
    </lineage>
</organism>
<sequence length="64" mass="7221">MEQGNEYTIVGTDIKEVKRLNAQSGLSYKQVKELLAQTGGRGTAVYSNTNMEEVREHLEPKSRH</sequence>
<name>A0ABV5WC08_9BACI</name>
<protein>
    <submittedName>
        <fullName evidence="1">Gamma-type small acid-soluble spore protein</fullName>
    </submittedName>
</protein>
<gene>
    <name evidence="1" type="ORF">ACFFMS_06205</name>
</gene>
<evidence type="ECO:0000313" key="2">
    <source>
        <dbReference type="Proteomes" id="UP001589609"/>
    </source>
</evidence>
<keyword evidence="2" id="KW-1185">Reference proteome</keyword>
<evidence type="ECO:0000313" key="1">
    <source>
        <dbReference type="EMBL" id="MFB9758129.1"/>
    </source>
</evidence>
<reference evidence="1 2" key="1">
    <citation type="submission" date="2024-09" db="EMBL/GenBank/DDBJ databases">
        <authorList>
            <person name="Sun Q."/>
            <person name="Mori K."/>
        </authorList>
    </citation>
    <scope>NUCLEOTIDE SEQUENCE [LARGE SCALE GENOMIC DNA]</scope>
    <source>
        <strain evidence="1 2">JCM 11201</strain>
    </source>
</reference>
<dbReference type="RefSeq" id="WP_379948370.1">
    <property type="nucleotide sequence ID" value="NZ_JBHMAF010000020.1"/>
</dbReference>
<accession>A0ABV5WC08</accession>
<dbReference type="EMBL" id="JBHMAF010000020">
    <property type="protein sequence ID" value="MFB9758129.1"/>
    <property type="molecule type" value="Genomic_DNA"/>
</dbReference>
<comment type="caution">
    <text evidence="1">The sequence shown here is derived from an EMBL/GenBank/DDBJ whole genome shotgun (WGS) entry which is preliminary data.</text>
</comment>
<dbReference type="Proteomes" id="UP001589609">
    <property type="component" value="Unassembled WGS sequence"/>
</dbReference>